<reference evidence="3 4" key="1">
    <citation type="submission" date="2018-05" db="EMBL/GenBank/DDBJ databases">
        <title>Genomic Encyclopedia of Type Strains, Phase IV (KMG-IV): sequencing the most valuable type-strain genomes for metagenomic binning, comparative biology and taxonomic classification.</title>
        <authorList>
            <person name="Goeker M."/>
        </authorList>
    </citation>
    <scope>NUCLEOTIDE SEQUENCE [LARGE SCALE GENOMIC DNA]</scope>
    <source>
        <strain evidence="3 4">DSM 6986</strain>
    </source>
</reference>
<protein>
    <submittedName>
        <fullName evidence="3">Inverse autotransporter-like protein with beta domain</fullName>
    </submittedName>
</protein>
<evidence type="ECO:0000313" key="3">
    <source>
        <dbReference type="EMBL" id="PWJ84111.1"/>
    </source>
</evidence>
<organism evidence="3 4">
    <name type="scientific">Pseudaminobacter salicylatoxidans</name>
    <dbReference type="NCBI Taxonomy" id="93369"/>
    <lineage>
        <taxon>Bacteria</taxon>
        <taxon>Pseudomonadati</taxon>
        <taxon>Pseudomonadota</taxon>
        <taxon>Alphaproteobacteria</taxon>
        <taxon>Hyphomicrobiales</taxon>
        <taxon>Phyllobacteriaceae</taxon>
        <taxon>Pseudaminobacter</taxon>
    </lineage>
</organism>
<feature type="domain" description="Inverse autotransporter beta-domain" evidence="2">
    <location>
        <begin position="55"/>
        <end position="212"/>
    </location>
</feature>
<gene>
    <name evidence="3" type="ORF">C7441_10623</name>
</gene>
<dbReference type="InterPro" id="IPR038177">
    <property type="entry name" value="IAT_beta_sf"/>
</dbReference>
<dbReference type="RefSeq" id="WP_109612736.1">
    <property type="nucleotide sequence ID" value="NZ_QGGG01000006.1"/>
</dbReference>
<feature type="signal peptide" evidence="1">
    <location>
        <begin position="1"/>
        <end position="24"/>
    </location>
</feature>
<evidence type="ECO:0000256" key="1">
    <source>
        <dbReference type="SAM" id="SignalP"/>
    </source>
</evidence>
<dbReference type="InterPro" id="IPR024519">
    <property type="entry name" value="IAT_beta"/>
</dbReference>
<dbReference type="OrthoDB" id="8320584at2"/>
<comment type="caution">
    <text evidence="3">The sequence shown here is derived from an EMBL/GenBank/DDBJ whole genome shotgun (WGS) entry which is preliminary data.</text>
</comment>
<dbReference type="AlphaFoldDB" id="A0A316C383"/>
<accession>A0A316C383</accession>
<keyword evidence="4" id="KW-1185">Reference proteome</keyword>
<dbReference type="EMBL" id="QGGG01000006">
    <property type="protein sequence ID" value="PWJ84111.1"/>
    <property type="molecule type" value="Genomic_DNA"/>
</dbReference>
<keyword evidence="1" id="KW-0732">Signal</keyword>
<name>A0A316C383_PSESE</name>
<evidence type="ECO:0000313" key="4">
    <source>
        <dbReference type="Proteomes" id="UP000245396"/>
    </source>
</evidence>
<dbReference type="SUPFAM" id="SSF51126">
    <property type="entry name" value="Pectin lyase-like"/>
    <property type="match status" value="1"/>
</dbReference>
<dbReference type="InterPro" id="IPR011050">
    <property type="entry name" value="Pectin_lyase_fold/virulence"/>
</dbReference>
<dbReference type="Gene3D" id="2.40.160.160">
    <property type="entry name" value="Inverse autotransporter, beta-domain"/>
    <property type="match status" value="1"/>
</dbReference>
<feature type="chain" id="PRO_5016267404" evidence="1">
    <location>
        <begin position="25"/>
        <end position="584"/>
    </location>
</feature>
<evidence type="ECO:0000259" key="2">
    <source>
        <dbReference type="Pfam" id="PF11924"/>
    </source>
</evidence>
<dbReference type="Pfam" id="PF11924">
    <property type="entry name" value="IAT_beta"/>
    <property type="match status" value="1"/>
</dbReference>
<sequence length="584" mass="61203">MNGFRSAKTCASHIGFLASTTLLAASLSATATRADSLDRRWGPRVEMGGHFGDGRSIGETNLFAPVWQNPDSLLFVDLRGSFDNRSAVEGNFGLGYRHMLDNGWNLGAYGYLDVRRTSLDTTFHQATFGVEALSEYLDLRANAYLPLGNREKRMEIGSWSATSTTGPRAVLTGTSLAIQTQTFTAIGTNYLVERAMAGFDAEVGVRLPVFPDEMKLDFRAFAGGYHFEASGMESISGPRARLELAARDFAGLPGVKLTGGLTWQHDKPRGDQLIASVGLRLPFSAPASREKPLTYMEERMMDAVVRDVDIVTNHRGESQASTTVLTTTEDAINTWNDELVTSVTQIDGAAGQSALQAELDAQGAGAVVIANGAFTGAVATTTVNDGQTLLGGGAILRVRGAVSGDEVNFTAPGAAGSISGSLAGNVPIVRMSDDSALIGMNITHSNGATFGSNPFGIYALGISNAYIIDNSVSAYSNVGTAFGIRLENSSNITVVNNKIFAEHSTANAVALQYVSASGMASGNTLTAHGGTHSYAVFLVDTFGRAPEVLPGSVDNVLVSGSCLLNGPPGSAIGSLHFVDGSSCP</sequence>
<proteinExistence type="predicted"/>
<dbReference type="Proteomes" id="UP000245396">
    <property type="component" value="Unassembled WGS sequence"/>
</dbReference>